<dbReference type="InterPro" id="IPR052733">
    <property type="entry name" value="Chloroplast_QOR"/>
</dbReference>
<dbReference type="Gene3D" id="3.90.180.10">
    <property type="entry name" value="Medium-chain alcohol dehydrogenases, catalytic domain"/>
    <property type="match status" value="1"/>
</dbReference>
<dbReference type="PROSITE" id="PS01162">
    <property type="entry name" value="QOR_ZETA_CRYSTAL"/>
    <property type="match status" value="1"/>
</dbReference>
<protein>
    <submittedName>
        <fullName evidence="2">Alcohol dehydrogenase zinc-binding domain protein</fullName>
    </submittedName>
</protein>
<dbReference type="Pfam" id="PF13602">
    <property type="entry name" value="ADH_zinc_N_2"/>
    <property type="match status" value="1"/>
</dbReference>
<sequence length="322" mass="33508">MRAIVQDSYGTADVLRSAQIERPQIADNEVLVRVHAAGLDRGTWHLMTGTPYLMRIMGFGFRGPKNRVPGVDVAGTVAAVGSAVTRFGVGDEVFGMSRGSFAEYAAAREDKLAHKPANASFEQAATVGISGGTALQALRAGRVSAGQRVLIIGASGGVGSYAVQLAKAAGAEVTGVCSTNKMDLVTGLGADRVVDYTRDDFADGAHHYDLIIDIAGNSPLSRLRRALTPTGTAVIVGGESKGNITGGIGRQLRALILTPFIGQRLTGLASKERATDSEVLAQHIGAGTVTPSIDRTYPLDQVSTAMRHLEGGTVKGKIAITI</sequence>
<dbReference type="InterPro" id="IPR013154">
    <property type="entry name" value="ADH-like_N"/>
</dbReference>
<dbReference type="KEGG" id="nml:Namu_3717"/>
<dbReference type="STRING" id="479431.Namu_3717"/>
<dbReference type="SUPFAM" id="SSF51735">
    <property type="entry name" value="NAD(P)-binding Rossmann-fold domains"/>
    <property type="match status" value="1"/>
</dbReference>
<feature type="domain" description="Enoyl reductase (ER)" evidence="1">
    <location>
        <begin position="10"/>
        <end position="320"/>
    </location>
</feature>
<dbReference type="EMBL" id="CP001737">
    <property type="protein sequence ID" value="ACV80021.1"/>
    <property type="molecule type" value="Genomic_DNA"/>
</dbReference>
<dbReference type="InterPro" id="IPR011032">
    <property type="entry name" value="GroES-like_sf"/>
</dbReference>
<dbReference type="Gene3D" id="3.40.50.720">
    <property type="entry name" value="NAD(P)-binding Rossmann-like Domain"/>
    <property type="match status" value="1"/>
</dbReference>
<accession>C8XG19</accession>
<keyword evidence="3" id="KW-1185">Reference proteome</keyword>
<dbReference type="InterPro" id="IPR002364">
    <property type="entry name" value="Quin_OxRdtase/zeta-crystal_CS"/>
</dbReference>
<dbReference type="SMART" id="SM00829">
    <property type="entry name" value="PKS_ER"/>
    <property type="match status" value="1"/>
</dbReference>
<evidence type="ECO:0000259" key="1">
    <source>
        <dbReference type="SMART" id="SM00829"/>
    </source>
</evidence>
<reference evidence="3" key="1">
    <citation type="submission" date="2009-09" db="EMBL/GenBank/DDBJ databases">
        <title>The complete genome of Nakamurella multipartita DSM 44233.</title>
        <authorList>
            <consortium name="US DOE Joint Genome Institute (JGI-PGF)"/>
            <person name="Lucas S."/>
            <person name="Copeland A."/>
            <person name="Lapidus A."/>
            <person name="Glavina del Rio T."/>
            <person name="Dalin E."/>
            <person name="Tice H."/>
            <person name="Bruce D."/>
            <person name="Goodwin L."/>
            <person name="Pitluck S."/>
            <person name="Kyrpides N."/>
            <person name="Mavromatis K."/>
            <person name="Ivanova N."/>
            <person name="Ovchinnikova G."/>
            <person name="Sims D."/>
            <person name="Meincke L."/>
            <person name="Brettin T."/>
            <person name="Detter J.C."/>
            <person name="Han C."/>
            <person name="Larimer F."/>
            <person name="Land M."/>
            <person name="Hauser L."/>
            <person name="Markowitz V."/>
            <person name="Cheng J.-F."/>
            <person name="Hugenholtz P."/>
            <person name="Woyke T."/>
            <person name="Wu D."/>
            <person name="Klenk H.-P."/>
            <person name="Eisen J.A."/>
        </authorList>
    </citation>
    <scope>NUCLEOTIDE SEQUENCE [LARGE SCALE GENOMIC DNA]</scope>
    <source>
        <strain evidence="3">ATCC 700099 / DSM 44233 / CIP 104796 / JCM 9543 / NBRC 105858 / Y-104</strain>
    </source>
</reference>
<dbReference type="InterPro" id="IPR020843">
    <property type="entry name" value="ER"/>
</dbReference>
<dbReference type="GO" id="GO:0016491">
    <property type="term" value="F:oxidoreductase activity"/>
    <property type="evidence" value="ECO:0007669"/>
    <property type="project" value="InterPro"/>
</dbReference>
<dbReference type="SUPFAM" id="SSF50129">
    <property type="entry name" value="GroES-like"/>
    <property type="match status" value="1"/>
</dbReference>
<reference evidence="2 3" key="2">
    <citation type="journal article" date="2010" name="Stand. Genomic Sci.">
        <title>Complete genome sequence of Nakamurella multipartita type strain (Y-104).</title>
        <authorList>
            <person name="Tice H."/>
            <person name="Mayilraj S."/>
            <person name="Sims D."/>
            <person name="Lapidus A."/>
            <person name="Nolan M."/>
            <person name="Lucas S."/>
            <person name="Glavina Del Rio T."/>
            <person name="Copeland A."/>
            <person name="Cheng J.F."/>
            <person name="Meincke L."/>
            <person name="Bruce D."/>
            <person name="Goodwin L."/>
            <person name="Pitluck S."/>
            <person name="Ivanova N."/>
            <person name="Mavromatis K."/>
            <person name="Ovchinnikova G."/>
            <person name="Pati A."/>
            <person name="Chen A."/>
            <person name="Palaniappan K."/>
            <person name="Land M."/>
            <person name="Hauser L."/>
            <person name="Chang Y.J."/>
            <person name="Jeffries C.D."/>
            <person name="Detter J.C."/>
            <person name="Brettin T."/>
            <person name="Rohde M."/>
            <person name="Goker M."/>
            <person name="Bristow J."/>
            <person name="Eisen J.A."/>
            <person name="Markowitz V."/>
            <person name="Hugenholtz P."/>
            <person name="Kyrpides N.C."/>
            <person name="Klenk H.P."/>
            <person name="Chen F."/>
        </authorList>
    </citation>
    <scope>NUCLEOTIDE SEQUENCE [LARGE SCALE GENOMIC DNA]</scope>
    <source>
        <strain evidence="3">ATCC 700099 / DSM 44233 / CIP 104796 / JCM 9543 / NBRC 105858 / Y-104</strain>
    </source>
</reference>
<dbReference type="Proteomes" id="UP000002218">
    <property type="component" value="Chromosome"/>
</dbReference>
<evidence type="ECO:0000313" key="2">
    <source>
        <dbReference type="EMBL" id="ACV80021.1"/>
    </source>
</evidence>
<dbReference type="Pfam" id="PF08240">
    <property type="entry name" value="ADH_N"/>
    <property type="match status" value="1"/>
</dbReference>
<dbReference type="InterPro" id="IPR036291">
    <property type="entry name" value="NAD(P)-bd_dom_sf"/>
</dbReference>
<dbReference type="HOGENOM" id="CLU_026673_3_3_11"/>
<dbReference type="OrthoDB" id="3727682at2"/>
<dbReference type="PANTHER" id="PTHR44013:SF1">
    <property type="entry name" value="ZINC-TYPE ALCOHOL DEHYDROGENASE-LIKE PROTEIN C16A3.02C"/>
    <property type="match status" value="1"/>
</dbReference>
<name>C8XG19_NAKMY</name>
<dbReference type="GO" id="GO:0008270">
    <property type="term" value="F:zinc ion binding"/>
    <property type="evidence" value="ECO:0007669"/>
    <property type="project" value="InterPro"/>
</dbReference>
<dbReference type="AlphaFoldDB" id="C8XG19"/>
<dbReference type="InParanoid" id="C8XG19"/>
<dbReference type="eggNOG" id="COG0604">
    <property type="taxonomic scope" value="Bacteria"/>
</dbReference>
<dbReference type="RefSeq" id="WP_015748853.1">
    <property type="nucleotide sequence ID" value="NC_013235.1"/>
</dbReference>
<gene>
    <name evidence="2" type="ordered locus">Namu_3717</name>
</gene>
<evidence type="ECO:0000313" key="3">
    <source>
        <dbReference type="Proteomes" id="UP000002218"/>
    </source>
</evidence>
<dbReference type="PANTHER" id="PTHR44013">
    <property type="entry name" value="ZINC-TYPE ALCOHOL DEHYDROGENASE-LIKE PROTEIN C16A3.02C"/>
    <property type="match status" value="1"/>
</dbReference>
<organism evidence="2 3">
    <name type="scientific">Nakamurella multipartita (strain ATCC 700099 / DSM 44233 / CIP 104796 / JCM 9543 / NBRC 105858 / Y-104)</name>
    <name type="common">Microsphaera multipartita</name>
    <dbReference type="NCBI Taxonomy" id="479431"/>
    <lineage>
        <taxon>Bacteria</taxon>
        <taxon>Bacillati</taxon>
        <taxon>Actinomycetota</taxon>
        <taxon>Actinomycetes</taxon>
        <taxon>Nakamurellales</taxon>
        <taxon>Nakamurellaceae</taxon>
        <taxon>Nakamurella</taxon>
    </lineage>
</organism>
<proteinExistence type="predicted"/>
<dbReference type="CDD" id="cd08267">
    <property type="entry name" value="MDR1"/>
    <property type="match status" value="1"/>
</dbReference>